<keyword evidence="8" id="KW-0436">Ligase</keyword>
<dbReference type="CDD" id="cd23995">
    <property type="entry name" value="Seipin_BSCL2_like"/>
    <property type="match status" value="1"/>
</dbReference>
<keyword evidence="6" id="KW-0472">Membrane</keyword>
<gene>
    <name evidence="8" type="ORF">UCREL1_1869</name>
</gene>
<proteinExistence type="predicted"/>
<evidence type="ECO:0000313" key="8">
    <source>
        <dbReference type="EMBL" id="EMR71078.1"/>
    </source>
</evidence>
<dbReference type="GO" id="GO:0140042">
    <property type="term" value="P:lipid droplet formation"/>
    <property type="evidence" value="ECO:0007669"/>
    <property type="project" value="UniProtKB-ARBA"/>
</dbReference>
<keyword evidence="2" id="KW-0812">Transmembrane</keyword>
<dbReference type="Pfam" id="PF06775">
    <property type="entry name" value="Seipin"/>
    <property type="match status" value="1"/>
</dbReference>
<protein>
    <submittedName>
        <fullName evidence="8">Putative tubulin-tyrosine ligase protein</fullName>
    </submittedName>
</protein>
<evidence type="ECO:0000313" key="9">
    <source>
        <dbReference type="Proteomes" id="UP000012174"/>
    </source>
</evidence>
<dbReference type="GO" id="GO:0005789">
    <property type="term" value="C:endoplasmic reticulum membrane"/>
    <property type="evidence" value="ECO:0007669"/>
    <property type="project" value="UniProtKB-SubCell"/>
</dbReference>
<evidence type="ECO:0000256" key="4">
    <source>
        <dbReference type="ARBA" id="ARBA00022989"/>
    </source>
</evidence>
<keyword evidence="4" id="KW-1133">Transmembrane helix</keyword>
<evidence type="ECO:0000256" key="3">
    <source>
        <dbReference type="ARBA" id="ARBA00022824"/>
    </source>
</evidence>
<keyword evidence="3" id="KW-0256">Endoplasmic reticulum</keyword>
<feature type="region of interest" description="Disordered" evidence="7">
    <location>
        <begin position="208"/>
        <end position="305"/>
    </location>
</feature>
<evidence type="ECO:0000256" key="2">
    <source>
        <dbReference type="ARBA" id="ARBA00022692"/>
    </source>
</evidence>
<comment type="subcellular location">
    <subcellularLocation>
        <location evidence="1">Endoplasmic reticulum membrane</location>
        <topology evidence="1">Multi-pass membrane protein</topology>
    </subcellularLocation>
</comment>
<dbReference type="OrthoDB" id="3990054at2759"/>
<keyword evidence="5" id="KW-0443">Lipid metabolism</keyword>
<keyword evidence="9" id="KW-1185">Reference proteome</keyword>
<accession>M7T2L9</accession>
<dbReference type="AlphaFoldDB" id="M7T2L9"/>
<name>M7T2L9_EUTLA</name>
<dbReference type="PANTHER" id="PTHR21212:SF0">
    <property type="entry name" value="SEIPIN"/>
    <property type="match status" value="1"/>
</dbReference>
<dbReference type="eggNOG" id="KOG4200">
    <property type="taxonomic scope" value="Eukaryota"/>
</dbReference>
<dbReference type="GO" id="GO:0006629">
    <property type="term" value="P:lipid metabolic process"/>
    <property type="evidence" value="ECO:0007669"/>
    <property type="project" value="UniProtKB-KW"/>
</dbReference>
<dbReference type="GO" id="GO:0016874">
    <property type="term" value="F:ligase activity"/>
    <property type="evidence" value="ECO:0007669"/>
    <property type="project" value="UniProtKB-KW"/>
</dbReference>
<dbReference type="EMBL" id="KB705711">
    <property type="protein sequence ID" value="EMR71078.1"/>
    <property type="molecule type" value="Genomic_DNA"/>
</dbReference>
<dbReference type="OMA" id="IRWIMWR"/>
<dbReference type="InterPro" id="IPR009617">
    <property type="entry name" value="Seipin"/>
</dbReference>
<evidence type="ECO:0000256" key="1">
    <source>
        <dbReference type="ARBA" id="ARBA00004477"/>
    </source>
</evidence>
<sequence>MLATEQAYDVTVELTLPRSPTNVERGNFMVALYALKSQPENPAFAFGVPSLSALSDPYAHVTPNSVVFSSRRPALLPYRDPLVSRASRLLFLPYHILFPAAEATTTLSIPMGELVEFVGGSGSGRQQLPLSVLVDVQAGQALQVYSASVTLVARLSGLRWAMYNHRVISFTVGTTAFWIAEMLSMGAAWLLIAQCFSGGHREEFDGNRAGRLRGMAPSSRGELPGGDLSGVKQDEEEDDDVKIKEESTEQETLVGDLPRHGGGGDADDEEDGDDIWKESRSGTSGFHDGKGGSIRRRSSRGSIRS</sequence>
<dbReference type="Proteomes" id="UP000012174">
    <property type="component" value="Unassembled WGS sequence"/>
</dbReference>
<reference evidence="9" key="1">
    <citation type="journal article" date="2013" name="Genome Announc.">
        <title>Draft genome sequence of the grapevine dieback fungus Eutypa lata UCR-EL1.</title>
        <authorList>
            <person name="Blanco-Ulate B."/>
            <person name="Rolshausen P.E."/>
            <person name="Cantu D."/>
        </authorList>
    </citation>
    <scope>NUCLEOTIDE SEQUENCE [LARGE SCALE GENOMIC DNA]</scope>
    <source>
        <strain evidence="9">UCR-EL1</strain>
    </source>
</reference>
<evidence type="ECO:0000256" key="7">
    <source>
        <dbReference type="SAM" id="MobiDB-lite"/>
    </source>
</evidence>
<dbReference type="PANTHER" id="PTHR21212">
    <property type="entry name" value="BERNARDINELLI-SEIP CONGENITAL LIPODYSTROPHY 2 HOMOLOG BSCL2 PROTEIN"/>
    <property type="match status" value="1"/>
</dbReference>
<organism evidence="8 9">
    <name type="scientific">Eutypa lata (strain UCR-EL1)</name>
    <name type="common">Grapevine dieback disease fungus</name>
    <name type="synonym">Eutypa armeniacae</name>
    <dbReference type="NCBI Taxonomy" id="1287681"/>
    <lineage>
        <taxon>Eukaryota</taxon>
        <taxon>Fungi</taxon>
        <taxon>Dikarya</taxon>
        <taxon>Ascomycota</taxon>
        <taxon>Pezizomycotina</taxon>
        <taxon>Sordariomycetes</taxon>
        <taxon>Xylariomycetidae</taxon>
        <taxon>Xylariales</taxon>
        <taxon>Diatrypaceae</taxon>
        <taxon>Eutypa</taxon>
    </lineage>
</organism>
<evidence type="ECO:0000256" key="5">
    <source>
        <dbReference type="ARBA" id="ARBA00023098"/>
    </source>
</evidence>
<evidence type="ECO:0000256" key="6">
    <source>
        <dbReference type="ARBA" id="ARBA00023136"/>
    </source>
</evidence>
<dbReference type="HOGENOM" id="CLU_043048_1_0_1"/>
<dbReference type="STRING" id="1287681.M7T2L9"/>
<dbReference type="KEGG" id="ela:UCREL1_1869"/>